<dbReference type="KEGG" id="bfu:BCIN_15g02790"/>
<dbReference type="VEuPathDB" id="FungiDB:Bcin15g02790"/>
<dbReference type="Proteomes" id="UP000001798">
    <property type="component" value="Chromosome 15"/>
</dbReference>
<organism evidence="1 2">
    <name type="scientific">Botryotinia fuckeliana (strain B05.10)</name>
    <name type="common">Noble rot fungus</name>
    <name type="synonym">Botrytis cinerea</name>
    <dbReference type="NCBI Taxonomy" id="332648"/>
    <lineage>
        <taxon>Eukaryota</taxon>
        <taxon>Fungi</taxon>
        <taxon>Dikarya</taxon>
        <taxon>Ascomycota</taxon>
        <taxon>Pezizomycotina</taxon>
        <taxon>Leotiomycetes</taxon>
        <taxon>Helotiales</taxon>
        <taxon>Sclerotiniaceae</taxon>
        <taxon>Botrytis</taxon>
    </lineage>
</organism>
<evidence type="ECO:0008006" key="3">
    <source>
        <dbReference type="Google" id="ProtNLM"/>
    </source>
</evidence>
<dbReference type="RefSeq" id="XP_024553326.1">
    <property type="nucleotide sequence ID" value="XM_024697510.1"/>
</dbReference>
<reference evidence="1 2" key="2">
    <citation type="journal article" date="2012" name="Eukaryot. Cell">
        <title>Genome update of Botrytis cinerea strains B05.10 and T4.</title>
        <authorList>
            <person name="Staats M."/>
            <person name="van Kan J.A."/>
        </authorList>
    </citation>
    <scope>NUCLEOTIDE SEQUENCE [LARGE SCALE GENOMIC DNA]</scope>
    <source>
        <strain evidence="1 2">B05.10</strain>
    </source>
</reference>
<name>A0A384K5C0_BOTFB</name>
<reference evidence="1 2" key="3">
    <citation type="journal article" date="2017" name="Mol. Plant Pathol.">
        <title>A gapless genome sequence of the fungus Botrytis cinerea.</title>
        <authorList>
            <person name="Van Kan J.A."/>
            <person name="Stassen J.H."/>
            <person name="Mosbach A."/>
            <person name="Van Der Lee T.A."/>
            <person name="Faino L."/>
            <person name="Farmer A.D."/>
            <person name="Papasotiriou D.G."/>
            <person name="Zhou S."/>
            <person name="Seidl M.F."/>
            <person name="Cottam E."/>
            <person name="Edel D."/>
            <person name="Hahn M."/>
            <person name="Schwartz D.C."/>
            <person name="Dietrich R.A."/>
            <person name="Widdison S."/>
            <person name="Scalliet G."/>
        </authorList>
    </citation>
    <scope>NUCLEOTIDE SEQUENCE [LARGE SCALE GENOMIC DNA]</scope>
    <source>
        <strain evidence="1 2">B05.10</strain>
    </source>
</reference>
<dbReference type="EMBL" id="CP009819">
    <property type="protein sequence ID" value="ATZ57737.1"/>
    <property type="molecule type" value="Genomic_DNA"/>
</dbReference>
<keyword evidence="2" id="KW-1185">Reference proteome</keyword>
<dbReference type="AlphaFoldDB" id="A0A384K5C0"/>
<sequence>MICVQSEFFMNMVDRDWKEGAICEILLSSDEAGLNIVQKIVRFLFYHRSFDDEHGFRHSYQTSHRGDGCSIHFRRKSAASRVEVLLDRCSRHAYSPTDAAFETLKFAFAYLPQWDIDLKLVILCHVLNHESLEPLMNEYDFGAFLYRIEA</sequence>
<proteinExistence type="predicted"/>
<accession>A0A384K5C0</accession>
<protein>
    <recommendedName>
        <fullName evidence="3">BTB domain-containing protein</fullName>
    </recommendedName>
</protein>
<dbReference type="GeneID" id="36394928"/>
<gene>
    <name evidence="1" type="ORF">BCIN_15g02790</name>
</gene>
<dbReference type="OrthoDB" id="6359816at2759"/>
<reference evidence="1 2" key="1">
    <citation type="journal article" date="2011" name="PLoS Genet.">
        <title>Genomic analysis of the necrotrophic fungal pathogens Sclerotinia sclerotiorum and Botrytis cinerea.</title>
        <authorList>
            <person name="Amselem J."/>
            <person name="Cuomo C.A."/>
            <person name="van Kan J.A."/>
            <person name="Viaud M."/>
            <person name="Benito E.P."/>
            <person name="Couloux A."/>
            <person name="Coutinho P.M."/>
            <person name="de Vries R.P."/>
            <person name="Dyer P.S."/>
            <person name="Fillinger S."/>
            <person name="Fournier E."/>
            <person name="Gout L."/>
            <person name="Hahn M."/>
            <person name="Kohn L."/>
            <person name="Lapalu N."/>
            <person name="Plummer K.M."/>
            <person name="Pradier J.M."/>
            <person name="Quevillon E."/>
            <person name="Sharon A."/>
            <person name="Simon A."/>
            <person name="ten Have A."/>
            <person name="Tudzynski B."/>
            <person name="Tudzynski P."/>
            <person name="Wincker P."/>
            <person name="Andrew M."/>
            <person name="Anthouard V."/>
            <person name="Beever R.E."/>
            <person name="Beffa R."/>
            <person name="Benoit I."/>
            <person name="Bouzid O."/>
            <person name="Brault B."/>
            <person name="Chen Z."/>
            <person name="Choquer M."/>
            <person name="Collemare J."/>
            <person name="Cotton P."/>
            <person name="Danchin E.G."/>
            <person name="Da Silva C."/>
            <person name="Gautier A."/>
            <person name="Giraud C."/>
            <person name="Giraud T."/>
            <person name="Gonzalez C."/>
            <person name="Grossetete S."/>
            <person name="Guldener U."/>
            <person name="Henrissat B."/>
            <person name="Howlett B.J."/>
            <person name="Kodira C."/>
            <person name="Kretschmer M."/>
            <person name="Lappartient A."/>
            <person name="Leroch M."/>
            <person name="Levis C."/>
            <person name="Mauceli E."/>
            <person name="Neuveglise C."/>
            <person name="Oeser B."/>
            <person name="Pearson M."/>
            <person name="Poulain J."/>
            <person name="Poussereau N."/>
            <person name="Quesneville H."/>
            <person name="Rascle C."/>
            <person name="Schumacher J."/>
            <person name="Segurens B."/>
            <person name="Sexton A."/>
            <person name="Silva E."/>
            <person name="Sirven C."/>
            <person name="Soanes D.M."/>
            <person name="Talbot N.J."/>
            <person name="Templeton M."/>
            <person name="Yandava C."/>
            <person name="Yarden O."/>
            <person name="Zeng Q."/>
            <person name="Rollins J.A."/>
            <person name="Lebrun M.H."/>
            <person name="Dickman M."/>
        </authorList>
    </citation>
    <scope>NUCLEOTIDE SEQUENCE [LARGE SCALE GENOMIC DNA]</scope>
    <source>
        <strain evidence="1 2">B05.10</strain>
    </source>
</reference>
<evidence type="ECO:0000313" key="2">
    <source>
        <dbReference type="Proteomes" id="UP000001798"/>
    </source>
</evidence>
<evidence type="ECO:0000313" key="1">
    <source>
        <dbReference type="EMBL" id="ATZ57737.1"/>
    </source>
</evidence>